<gene>
    <name evidence="1" type="ORF">WKI299_LOCUS27846</name>
</gene>
<name>A0A816WTY1_9BILA</name>
<reference evidence="1" key="1">
    <citation type="submission" date="2021-02" db="EMBL/GenBank/DDBJ databases">
        <authorList>
            <person name="Nowell W R."/>
        </authorList>
    </citation>
    <scope>NUCLEOTIDE SEQUENCE</scope>
</reference>
<protein>
    <submittedName>
        <fullName evidence="1">Uncharacterized protein</fullName>
    </submittedName>
</protein>
<evidence type="ECO:0000313" key="1">
    <source>
        <dbReference type="EMBL" id="CAF2138604.1"/>
    </source>
</evidence>
<dbReference type="EMBL" id="CAJNRF010012223">
    <property type="protein sequence ID" value="CAF2138604.1"/>
    <property type="molecule type" value="Genomic_DNA"/>
</dbReference>
<organism evidence="1 2">
    <name type="scientific">Rotaria magnacalcarata</name>
    <dbReference type="NCBI Taxonomy" id="392030"/>
    <lineage>
        <taxon>Eukaryota</taxon>
        <taxon>Metazoa</taxon>
        <taxon>Spiralia</taxon>
        <taxon>Gnathifera</taxon>
        <taxon>Rotifera</taxon>
        <taxon>Eurotatoria</taxon>
        <taxon>Bdelloidea</taxon>
        <taxon>Philodinida</taxon>
        <taxon>Philodinidae</taxon>
        <taxon>Rotaria</taxon>
    </lineage>
</organism>
<sequence>MQLLRNIVASIKIFTDAEHCVDLISDIENEKVLPITYEQWAHVTSKVKGVYTQIGSICEPLKVHLEQCDQAMISMSFNVMDPLLMYTQLFKEALLEIEDDDDKSIKELIEYCRLQDDIHKDDINKVELENHQHRPI</sequence>
<proteinExistence type="predicted"/>
<dbReference type="AlphaFoldDB" id="A0A816WTY1"/>
<comment type="caution">
    <text evidence="1">The sequence shown here is derived from an EMBL/GenBank/DDBJ whole genome shotgun (WGS) entry which is preliminary data.</text>
</comment>
<dbReference type="Proteomes" id="UP000663856">
    <property type="component" value="Unassembled WGS sequence"/>
</dbReference>
<accession>A0A816WTY1</accession>
<evidence type="ECO:0000313" key="2">
    <source>
        <dbReference type="Proteomes" id="UP000663856"/>
    </source>
</evidence>